<dbReference type="AlphaFoldDB" id="A0A2K1QSU0"/>
<dbReference type="EMBL" id="NKHZ01000047">
    <property type="protein sequence ID" value="PNS18111.1"/>
    <property type="molecule type" value="Genomic_DNA"/>
</dbReference>
<dbReference type="STRING" id="2082308.A0A2K1QSU0"/>
<feature type="domain" description="FHA" evidence="3">
    <location>
        <begin position="43"/>
        <end position="104"/>
    </location>
</feature>
<dbReference type="InterPro" id="IPR008984">
    <property type="entry name" value="SMAD_FHA_dom_sf"/>
</dbReference>
<dbReference type="Proteomes" id="UP000243797">
    <property type="component" value="Unassembled WGS sequence"/>
</dbReference>
<organism evidence="4 5">
    <name type="scientific">Sphaceloma murrayae</name>
    <dbReference type="NCBI Taxonomy" id="2082308"/>
    <lineage>
        <taxon>Eukaryota</taxon>
        <taxon>Fungi</taxon>
        <taxon>Dikarya</taxon>
        <taxon>Ascomycota</taxon>
        <taxon>Pezizomycotina</taxon>
        <taxon>Dothideomycetes</taxon>
        <taxon>Dothideomycetidae</taxon>
        <taxon>Myriangiales</taxon>
        <taxon>Elsinoaceae</taxon>
        <taxon>Sphaceloma</taxon>
    </lineage>
</organism>
<feature type="region of interest" description="Disordered" evidence="1">
    <location>
        <begin position="369"/>
        <end position="408"/>
    </location>
</feature>
<protein>
    <recommendedName>
        <fullName evidence="3">FHA domain-containing protein</fullName>
    </recommendedName>
</protein>
<dbReference type="Gene3D" id="2.60.200.20">
    <property type="match status" value="1"/>
</dbReference>
<reference evidence="4 5" key="1">
    <citation type="submission" date="2017-06" db="EMBL/GenBank/DDBJ databases">
        <title>Draft genome sequence of a variant of Elsinoe murrayae.</title>
        <authorList>
            <person name="Cheng Q."/>
        </authorList>
    </citation>
    <scope>NUCLEOTIDE SEQUENCE [LARGE SCALE GENOMIC DNA]</scope>
    <source>
        <strain evidence="4 5">CQ-2017a</strain>
    </source>
</reference>
<feature type="compositionally biased region" description="Basic and acidic residues" evidence="1">
    <location>
        <begin position="370"/>
        <end position="380"/>
    </location>
</feature>
<feature type="compositionally biased region" description="Polar residues" evidence="1">
    <location>
        <begin position="143"/>
        <end position="162"/>
    </location>
</feature>
<feature type="region of interest" description="Disordered" evidence="1">
    <location>
        <begin position="296"/>
        <end position="337"/>
    </location>
</feature>
<dbReference type="InterPro" id="IPR000253">
    <property type="entry name" value="FHA_dom"/>
</dbReference>
<dbReference type="Pfam" id="PF00498">
    <property type="entry name" value="FHA"/>
    <property type="match status" value="1"/>
</dbReference>
<evidence type="ECO:0000313" key="5">
    <source>
        <dbReference type="Proteomes" id="UP000243797"/>
    </source>
</evidence>
<keyword evidence="2" id="KW-0472">Membrane</keyword>
<dbReference type="OrthoDB" id="4096268at2759"/>
<name>A0A2K1QSU0_9PEZI</name>
<keyword evidence="2" id="KW-0812">Transmembrane</keyword>
<comment type="caution">
    <text evidence="4">The sequence shown here is derived from an EMBL/GenBank/DDBJ whole genome shotgun (WGS) entry which is preliminary data.</text>
</comment>
<accession>A0A2K1QSU0</accession>
<evidence type="ECO:0000259" key="3">
    <source>
        <dbReference type="PROSITE" id="PS50006"/>
    </source>
</evidence>
<feature type="compositionally biased region" description="Basic and acidic residues" evidence="1">
    <location>
        <begin position="310"/>
        <end position="335"/>
    </location>
</feature>
<feature type="compositionally biased region" description="Acidic residues" evidence="1">
    <location>
        <begin position="166"/>
        <end position="180"/>
    </location>
</feature>
<feature type="region of interest" description="Disordered" evidence="1">
    <location>
        <begin position="115"/>
        <end position="210"/>
    </location>
</feature>
<keyword evidence="5" id="KW-1185">Reference proteome</keyword>
<evidence type="ECO:0000313" key="4">
    <source>
        <dbReference type="EMBL" id="PNS18111.1"/>
    </source>
</evidence>
<dbReference type="PROSITE" id="PS50006">
    <property type="entry name" value="FHA_DOMAIN"/>
    <property type="match status" value="1"/>
</dbReference>
<sequence>MSQFPPNSWDSELPVTLTLLSPQRANCDLLTTRVIRLTPGQLVQISRSSLNASKNLHPSTDNAIYDCKVMSREHGILEAPSVLPGPLTVRDTSKYGTFLNDRRIEKHTSTDVLPGDRLRFGDTVTTSSADDTHRPVEIRVDYQINQRPSSPFRSPDNYTFSGYSVPEDDSDFYSDEDNGSVDERDLIESTDPEPSSPPDTPEEADRSDQRIKVPSHEAHWENKNCDLSTAVAEQDWSSPVTPITRIVVEPVNSNKGWQQAQDDCYKAPLLSEEVNKEAQTPLPVLRLVHGDLRRETEQYSATAALPTTEYRPDSAERSSFHSEATDGHESEHEVDNVDDIPEFDVFETQHGYPDDDFDEDYVAEDYFQDDGAHEEAQRETIDDDYYHDEDAQDEAERETTDDGWIEGPPMEAKLNMPTPAWSHKSRFDMGSSQKLANYKQILETHASTKTALRDDVSRIFRELHPQPKEDDVHSVSAQHVNEPVQTIKASVDNRLSIGNLINPDCKVSHEVKAPVGLKRKAEVMEREDDLVHTTPHETTKSVEITDLFDTKVKSPTTAPVRIQTLAETVPHKKPSGLAAVDDQGDDSEPVQLSRATRRRLRKRKLLADIRSEPTAHQSTSAAEHYHPAKRLRSMLGSTVTAAAYAAVGSLATIGFLASPLAERLAGF</sequence>
<evidence type="ECO:0000256" key="1">
    <source>
        <dbReference type="SAM" id="MobiDB-lite"/>
    </source>
</evidence>
<feature type="compositionally biased region" description="Acidic residues" evidence="1">
    <location>
        <begin position="381"/>
        <end position="404"/>
    </location>
</feature>
<feature type="transmembrane region" description="Helical" evidence="2">
    <location>
        <begin position="641"/>
        <end position="661"/>
    </location>
</feature>
<gene>
    <name evidence="4" type="ORF">CAC42_4070</name>
</gene>
<proteinExistence type="predicted"/>
<keyword evidence="2" id="KW-1133">Transmembrane helix</keyword>
<evidence type="ECO:0000256" key="2">
    <source>
        <dbReference type="SAM" id="Phobius"/>
    </source>
</evidence>
<dbReference type="SUPFAM" id="SSF49879">
    <property type="entry name" value="SMAD/FHA domain"/>
    <property type="match status" value="1"/>
</dbReference>
<feature type="compositionally biased region" description="Basic and acidic residues" evidence="1">
    <location>
        <begin position="130"/>
        <end position="140"/>
    </location>
</feature>
<dbReference type="InParanoid" id="A0A2K1QSU0"/>